<sequence>MSDGKITVETRGNILLMGFNRPEKRNAFTLDMYYDLARAYGELSRNKNLRCGLLYAVGDHFSSGLDLPQWSPVFESGKWMELEEGMIDPFGIDEDNRCKKPVVMACQGICYTIGFELLLAADVRIAANDLRLAQLEVKRAIFPTGGGTVRMFQEIGWGNAMRYILTGDEMSGAEAYRLGLVQELVEPGQQFDRALEMAERICRAAPLGVQAALASARRARVHGDKAALASLSEEIKPLMKSKDSQEGLKAFLERREPNFTGE</sequence>
<dbReference type="PANTHER" id="PTHR43802:SF1">
    <property type="entry name" value="IP11341P-RELATED"/>
    <property type="match status" value="1"/>
</dbReference>
<evidence type="ECO:0000313" key="4">
    <source>
        <dbReference type="Proteomes" id="UP000045545"/>
    </source>
</evidence>
<reference evidence="3 4" key="1">
    <citation type="submission" date="2015-03" db="EMBL/GenBank/DDBJ databases">
        <authorList>
            <person name="Murphy D."/>
        </authorList>
    </citation>
    <scope>NUCLEOTIDE SEQUENCE [LARGE SCALE GENOMIC DNA]</scope>
    <source>
        <strain evidence="3 4">OL-4</strain>
    </source>
</reference>
<dbReference type="InterPro" id="IPR029045">
    <property type="entry name" value="ClpP/crotonase-like_dom_sf"/>
</dbReference>
<dbReference type="PANTHER" id="PTHR43802">
    <property type="entry name" value="ENOYL-COA HYDRATASE"/>
    <property type="match status" value="1"/>
</dbReference>
<proteinExistence type="inferred from homology"/>
<dbReference type="OrthoDB" id="9775794at2"/>
<dbReference type="InterPro" id="IPR014748">
    <property type="entry name" value="Enoyl-CoA_hydra_C"/>
</dbReference>
<dbReference type="NCBIfam" id="NF005126">
    <property type="entry name" value="PRK06563.1"/>
    <property type="match status" value="1"/>
</dbReference>
<dbReference type="InterPro" id="IPR001753">
    <property type="entry name" value="Enoyl-CoA_hydra/iso"/>
</dbReference>
<dbReference type="AlphaFoldDB" id="A0A0E4GCT6"/>
<evidence type="ECO:0000313" key="3">
    <source>
        <dbReference type="EMBL" id="CFX23509.1"/>
    </source>
</evidence>
<dbReference type="STRING" id="690567.823"/>
<dbReference type="SUPFAM" id="SSF52096">
    <property type="entry name" value="ClpP/crotonase"/>
    <property type="match status" value="1"/>
</dbReference>
<dbReference type="Pfam" id="PF00378">
    <property type="entry name" value="ECH_1"/>
    <property type="match status" value="1"/>
</dbReference>
<keyword evidence="4" id="KW-1185">Reference proteome</keyword>
<accession>A0A0E4GCT6</accession>
<organism evidence="3 4">
    <name type="scientific">Syntrophomonas zehnderi OL-4</name>
    <dbReference type="NCBI Taxonomy" id="690567"/>
    <lineage>
        <taxon>Bacteria</taxon>
        <taxon>Bacillati</taxon>
        <taxon>Bacillota</taxon>
        <taxon>Clostridia</taxon>
        <taxon>Eubacteriales</taxon>
        <taxon>Syntrophomonadaceae</taxon>
        <taxon>Syntrophomonas</taxon>
    </lineage>
</organism>
<dbReference type="Proteomes" id="UP000045545">
    <property type="component" value="Unassembled WGS sequence"/>
</dbReference>
<evidence type="ECO:0000256" key="1">
    <source>
        <dbReference type="ARBA" id="ARBA00005254"/>
    </source>
</evidence>
<dbReference type="Gene3D" id="1.10.12.10">
    <property type="entry name" value="Lyase 2-enoyl-coa Hydratase, Chain A, domain 2"/>
    <property type="match status" value="1"/>
</dbReference>
<dbReference type="Gene3D" id="3.90.226.10">
    <property type="entry name" value="2-enoyl-CoA Hydratase, Chain A, domain 1"/>
    <property type="match status" value="1"/>
</dbReference>
<dbReference type="CDD" id="cd06558">
    <property type="entry name" value="crotonase-like"/>
    <property type="match status" value="1"/>
</dbReference>
<dbReference type="RefSeq" id="WP_046496139.1">
    <property type="nucleotide sequence ID" value="NZ_CGIH01000012.1"/>
</dbReference>
<protein>
    <submittedName>
        <fullName evidence="3">Crotonase superfamily</fullName>
    </submittedName>
</protein>
<name>A0A0E4GCT6_9FIRM</name>
<evidence type="ECO:0000256" key="2">
    <source>
        <dbReference type="SAM" id="MobiDB-lite"/>
    </source>
</evidence>
<gene>
    <name evidence="3" type="ORF">823</name>
</gene>
<dbReference type="GO" id="GO:0003824">
    <property type="term" value="F:catalytic activity"/>
    <property type="evidence" value="ECO:0007669"/>
    <property type="project" value="UniProtKB-ARBA"/>
</dbReference>
<comment type="similarity">
    <text evidence="1">Belongs to the enoyl-CoA hydratase/isomerase family.</text>
</comment>
<feature type="region of interest" description="Disordered" evidence="2">
    <location>
        <begin position="240"/>
        <end position="262"/>
    </location>
</feature>
<dbReference type="EMBL" id="CGIH01000012">
    <property type="protein sequence ID" value="CFX23509.1"/>
    <property type="molecule type" value="Genomic_DNA"/>
</dbReference>